<keyword evidence="2" id="KW-1185">Reference proteome</keyword>
<name>A0A7D9HBG7_PARCT</name>
<accession>A0A7D9HBG7</accession>
<evidence type="ECO:0000313" key="1">
    <source>
        <dbReference type="EMBL" id="CAB3978731.1"/>
    </source>
</evidence>
<sequence>MDENCSSDEEFFSIEDKEVQCDDDEAIDPFIRTMELIEENADEFDVELSEALAEVEGTKSFQCDKCTKVCKSKGGLTRHRRSKHPDSDEATSTKATSKVFIPTVDLALLETFFKEIVDKLREEKFYAETILTATSSVKPSMEFLAFVRTIFSDFCRKRNQDALLATFYKEIYSKWKIFFPSCNDQKAINLVLIHFPQKLVGHFKHATSNATGEEVASEIIINPEELGPLSYVAGYVIRALYKKSKNSPHWNSTRSIELQSLLQSVKEDVKDDTYIESISRGGLWTPNEHIKCIAENAEYVFRKHLSNSKKSVITAIPTDKIVDEVLALPVVISVWENITTDLDCDISNECKKLVLENFVKLFVRVRSFSYAKDIVNRYKLKEKTFKKKALRTELKKKAE</sequence>
<proteinExistence type="predicted"/>
<dbReference type="EMBL" id="CACRXK020000137">
    <property type="protein sequence ID" value="CAB3978731.1"/>
    <property type="molecule type" value="Genomic_DNA"/>
</dbReference>
<dbReference type="Gene3D" id="3.30.160.60">
    <property type="entry name" value="Classic Zinc Finger"/>
    <property type="match status" value="1"/>
</dbReference>
<dbReference type="OrthoDB" id="5976291at2759"/>
<dbReference type="SMART" id="SM00355">
    <property type="entry name" value="ZnF_C2H2"/>
    <property type="match status" value="1"/>
</dbReference>
<reference evidence="1" key="1">
    <citation type="submission" date="2020-04" db="EMBL/GenBank/DDBJ databases">
        <authorList>
            <person name="Alioto T."/>
            <person name="Alioto T."/>
            <person name="Gomez Garrido J."/>
        </authorList>
    </citation>
    <scope>NUCLEOTIDE SEQUENCE</scope>
    <source>
        <strain evidence="1">A484AB</strain>
    </source>
</reference>
<protein>
    <submittedName>
        <fullName evidence="1">Uncharacterized protein LOC111319433</fullName>
    </submittedName>
</protein>
<comment type="caution">
    <text evidence="1">The sequence shown here is derived from an EMBL/GenBank/DDBJ whole genome shotgun (WGS) entry which is preliminary data.</text>
</comment>
<dbReference type="Proteomes" id="UP001152795">
    <property type="component" value="Unassembled WGS sequence"/>
</dbReference>
<dbReference type="AlphaFoldDB" id="A0A7D9HBG7"/>
<dbReference type="InterPro" id="IPR013087">
    <property type="entry name" value="Znf_C2H2_type"/>
</dbReference>
<evidence type="ECO:0000313" key="2">
    <source>
        <dbReference type="Proteomes" id="UP001152795"/>
    </source>
</evidence>
<dbReference type="PROSITE" id="PS00028">
    <property type="entry name" value="ZINC_FINGER_C2H2_1"/>
    <property type="match status" value="1"/>
</dbReference>
<dbReference type="PROSITE" id="PS50157">
    <property type="entry name" value="ZINC_FINGER_C2H2_2"/>
    <property type="match status" value="1"/>
</dbReference>
<gene>
    <name evidence="1" type="ORF">PACLA_8A008013</name>
</gene>
<organism evidence="1 2">
    <name type="scientific">Paramuricea clavata</name>
    <name type="common">Red gorgonian</name>
    <name type="synonym">Violescent sea-whip</name>
    <dbReference type="NCBI Taxonomy" id="317549"/>
    <lineage>
        <taxon>Eukaryota</taxon>
        <taxon>Metazoa</taxon>
        <taxon>Cnidaria</taxon>
        <taxon>Anthozoa</taxon>
        <taxon>Octocorallia</taxon>
        <taxon>Malacalcyonacea</taxon>
        <taxon>Plexauridae</taxon>
        <taxon>Paramuricea</taxon>
    </lineage>
</organism>